<keyword evidence="2" id="KW-1185">Reference proteome</keyword>
<dbReference type="GO" id="GO:0003964">
    <property type="term" value="F:RNA-directed DNA polymerase activity"/>
    <property type="evidence" value="ECO:0007669"/>
    <property type="project" value="UniProtKB-KW"/>
</dbReference>
<dbReference type="EMBL" id="VUJU01003183">
    <property type="protein sequence ID" value="KAF0758841.1"/>
    <property type="molecule type" value="Genomic_DNA"/>
</dbReference>
<organism evidence="1 2">
    <name type="scientific">Aphis craccivora</name>
    <name type="common">Cowpea aphid</name>
    <dbReference type="NCBI Taxonomy" id="307492"/>
    <lineage>
        <taxon>Eukaryota</taxon>
        <taxon>Metazoa</taxon>
        <taxon>Ecdysozoa</taxon>
        <taxon>Arthropoda</taxon>
        <taxon>Hexapoda</taxon>
        <taxon>Insecta</taxon>
        <taxon>Pterygota</taxon>
        <taxon>Neoptera</taxon>
        <taxon>Paraneoptera</taxon>
        <taxon>Hemiptera</taxon>
        <taxon>Sternorrhyncha</taxon>
        <taxon>Aphidomorpha</taxon>
        <taxon>Aphidoidea</taxon>
        <taxon>Aphididae</taxon>
        <taxon>Aphidini</taxon>
        <taxon>Aphis</taxon>
        <taxon>Aphis</taxon>
    </lineage>
</organism>
<sequence length="88" mass="10248">MKTVCPLYKKIIKQLNITATVSEANRITLSDNKNPIRVAKLDTIDMRRDLISAYKAKKLNVNMLSSSWTTESKIFINERLTKKKRFFI</sequence>
<protein>
    <submittedName>
        <fullName evidence="1">Reverse transcriptase domain-containing protein</fullName>
    </submittedName>
</protein>
<dbReference type="Proteomes" id="UP000478052">
    <property type="component" value="Unassembled WGS sequence"/>
</dbReference>
<evidence type="ECO:0000313" key="1">
    <source>
        <dbReference type="EMBL" id="KAF0758841.1"/>
    </source>
</evidence>
<gene>
    <name evidence="1" type="ORF">FWK35_00030405</name>
</gene>
<reference evidence="1 2" key="1">
    <citation type="submission" date="2019-08" db="EMBL/GenBank/DDBJ databases">
        <title>Whole genome of Aphis craccivora.</title>
        <authorList>
            <person name="Voronova N.V."/>
            <person name="Shulinski R.S."/>
            <person name="Bandarenka Y.V."/>
            <person name="Zhorov D.G."/>
            <person name="Warner D."/>
        </authorList>
    </citation>
    <scope>NUCLEOTIDE SEQUENCE [LARGE SCALE GENOMIC DNA]</scope>
    <source>
        <strain evidence="1">180601</strain>
        <tissue evidence="1">Whole Body</tissue>
    </source>
</reference>
<name>A0A6G0YN67_APHCR</name>
<accession>A0A6G0YN67</accession>
<keyword evidence="1" id="KW-0548">Nucleotidyltransferase</keyword>
<dbReference type="AlphaFoldDB" id="A0A6G0YN67"/>
<dbReference type="OrthoDB" id="10069224at2759"/>
<keyword evidence="1" id="KW-0695">RNA-directed DNA polymerase</keyword>
<keyword evidence="1" id="KW-0808">Transferase</keyword>
<comment type="caution">
    <text evidence="1">The sequence shown here is derived from an EMBL/GenBank/DDBJ whole genome shotgun (WGS) entry which is preliminary data.</text>
</comment>
<evidence type="ECO:0000313" key="2">
    <source>
        <dbReference type="Proteomes" id="UP000478052"/>
    </source>
</evidence>
<proteinExistence type="predicted"/>